<organism evidence="1 2">
    <name type="scientific">Maioricimonas rarisocia</name>
    <dbReference type="NCBI Taxonomy" id="2528026"/>
    <lineage>
        <taxon>Bacteria</taxon>
        <taxon>Pseudomonadati</taxon>
        <taxon>Planctomycetota</taxon>
        <taxon>Planctomycetia</taxon>
        <taxon>Planctomycetales</taxon>
        <taxon>Planctomycetaceae</taxon>
        <taxon>Maioricimonas</taxon>
    </lineage>
</organism>
<dbReference type="Proteomes" id="UP000320496">
    <property type="component" value="Chromosome"/>
</dbReference>
<gene>
    <name evidence="1" type="ORF">Mal4_05840</name>
</gene>
<evidence type="ECO:0000313" key="2">
    <source>
        <dbReference type="Proteomes" id="UP000320496"/>
    </source>
</evidence>
<evidence type="ECO:0000313" key="1">
    <source>
        <dbReference type="EMBL" id="QDU36299.1"/>
    </source>
</evidence>
<dbReference type="EMBL" id="CP036275">
    <property type="protein sequence ID" value="QDU36299.1"/>
    <property type="molecule type" value="Genomic_DNA"/>
</dbReference>
<sequence length="92" mass="10296">MARLRCKDVTPGLRSSERVAIFADVEGRDHFLRVEGDFLYREGEQMLLPVAVVHRDPETGFVLIELPHEAETGANRIWVAPDQIEGPVEAVA</sequence>
<dbReference type="OrthoDB" id="276717at2"/>
<dbReference type="RefSeq" id="WP_145366978.1">
    <property type="nucleotide sequence ID" value="NZ_CP036275.1"/>
</dbReference>
<accession>A0A517Z1J5</accession>
<keyword evidence="2" id="KW-1185">Reference proteome</keyword>
<dbReference type="KEGG" id="mri:Mal4_05840"/>
<protein>
    <submittedName>
        <fullName evidence="1">Uncharacterized protein</fullName>
    </submittedName>
</protein>
<name>A0A517Z1J5_9PLAN</name>
<reference evidence="1 2" key="1">
    <citation type="submission" date="2019-02" db="EMBL/GenBank/DDBJ databases">
        <title>Deep-cultivation of Planctomycetes and their phenomic and genomic characterization uncovers novel biology.</title>
        <authorList>
            <person name="Wiegand S."/>
            <person name="Jogler M."/>
            <person name="Boedeker C."/>
            <person name="Pinto D."/>
            <person name="Vollmers J."/>
            <person name="Rivas-Marin E."/>
            <person name="Kohn T."/>
            <person name="Peeters S.H."/>
            <person name="Heuer A."/>
            <person name="Rast P."/>
            <person name="Oberbeckmann S."/>
            <person name="Bunk B."/>
            <person name="Jeske O."/>
            <person name="Meyerdierks A."/>
            <person name="Storesund J.E."/>
            <person name="Kallscheuer N."/>
            <person name="Luecker S."/>
            <person name="Lage O.M."/>
            <person name="Pohl T."/>
            <person name="Merkel B.J."/>
            <person name="Hornburger P."/>
            <person name="Mueller R.-W."/>
            <person name="Bruemmer F."/>
            <person name="Labrenz M."/>
            <person name="Spormann A.M."/>
            <person name="Op den Camp H."/>
            <person name="Overmann J."/>
            <person name="Amann R."/>
            <person name="Jetten M.S.M."/>
            <person name="Mascher T."/>
            <person name="Medema M.H."/>
            <person name="Devos D.P."/>
            <person name="Kaster A.-K."/>
            <person name="Ovreas L."/>
            <person name="Rohde M."/>
            <person name="Galperin M.Y."/>
            <person name="Jogler C."/>
        </authorList>
    </citation>
    <scope>NUCLEOTIDE SEQUENCE [LARGE SCALE GENOMIC DNA]</scope>
    <source>
        <strain evidence="1 2">Mal4</strain>
    </source>
</reference>
<dbReference type="AlphaFoldDB" id="A0A517Z1J5"/>
<proteinExistence type="predicted"/>